<sequence length="242" mass="26964">PIEQLLTVNAQSLPGDSAGNIDVVFSPEDPPPGRQDGTWFTLPPKACRFFVRQFFADWEAEEPARLHLERVGATDPASRMSPDHLVGHLYGITREAVDLTAFWRDFGQAHLDAGQINSFDHIEADRQPNLAMGASPEQAYGQCWWHLQPSQALIYEVEVPECAYWGVQLGDVWYQSLDWVNRQSSLNGHQAVIDPDGVFRAVICEPDPGVANWLDTTGATQGCITYRWNQADHAPVPTLTLV</sequence>
<proteinExistence type="predicted"/>
<organism evidence="1">
    <name type="scientific">marine metagenome</name>
    <dbReference type="NCBI Taxonomy" id="408172"/>
    <lineage>
        <taxon>unclassified sequences</taxon>
        <taxon>metagenomes</taxon>
        <taxon>ecological metagenomes</taxon>
    </lineage>
</organism>
<dbReference type="AlphaFoldDB" id="A0A383C5Z8"/>
<accession>A0A383C5Z8</accession>
<evidence type="ECO:0008006" key="2">
    <source>
        <dbReference type="Google" id="ProtNLM"/>
    </source>
</evidence>
<gene>
    <name evidence="1" type="ORF">METZ01_LOCUS480691</name>
</gene>
<dbReference type="EMBL" id="UINC01206280">
    <property type="protein sequence ID" value="SVE27837.1"/>
    <property type="molecule type" value="Genomic_DNA"/>
</dbReference>
<protein>
    <recommendedName>
        <fullName evidence="2">DUF1214 domain-containing protein</fullName>
    </recommendedName>
</protein>
<name>A0A383C5Z8_9ZZZZ</name>
<feature type="non-terminal residue" evidence="1">
    <location>
        <position position="1"/>
    </location>
</feature>
<evidence type="ECO:0000313" key="1">
    <source>
        <dbReference type="EMBL" id="SVE27837.1"/>
    </source>
</evidence>
<feature type="non-terminal residue" evidence="1">
    <location>
        <position position="242"/>
    </location>
</feature>
<reference evidence="1" key="1">
    <citation type="submission" date="2018-05" db="EMBL/GenBank/DDBJ databases">
        <authorList>
            <person name="Lanie J.A."/>
            <person name="Ng W.-L."/>
            <person name="Kazmierczak K.M."/>
            <person name="Andrzejewski T.M."/>
            <person name="Davidsen T.M."/>
            <person name="Wayne K.J."/>
            <person name="Tettelin H."/>
            <person name="Glass J.I."/>
            <person name="Rusch D."/>
            <person name="Podicherti R."/>
            <person name="Tsui H.-C.T."/>
            <person name="Winkler M.E."/>
        </authorList>
    </citation>
    <scope>NUCLEOTIDE SEQUENCE</scope>
</reference>